<dbReference type="InterPro" id="IPR044751">
    <property type="entry name" value="Ion_transp-like_CBS"/>
</dbReference>
<dbReference type="InterPro" id="IPR005170">
    <property type="entry name" value="Transptr-assoc_dom"/>
</dbReference>
<evidence type="ECO:0000256" key="10">
    <source>
        <dbReference type="SAM" id="Phobius"/>
    </source>
</evidence>
<dbReference type="PANTHER" id="PTHR22777">
    <property type="entry name" value="HEMOLYSIN-RELATED"/>
    <property type="match status" value="1"/>
</dbReference>
<evidence type="ECO:0000256" key="4">
    <source>
        <dbReference type="ARBA" id="ARBA00022989"/>
    </source>
</evidence>
<dbReference type="CDD" id="cd04590">
    <property type="entry name" value="CBS_pair_CorC_HlyC_assoc"/>
    <property type="match status" value="1"/>
</dbReference>
<dbReference type="Gene3D" id="3.10.580.10">
    <property type="entry name" value="CBS-domain"/>
    <property type="match status" value="1"/>
</dbReference>
<organism evidence="13 14">
    <name type="scientific">Tetraparma gracilis</name>
    <dbReference type="NCBI Taxonomy" id="2962635"/>
    <lineage>
        <taxon>Eukaryota</taxon>
        <taxon>Sar</taxon>
        <taxon>Stramenopiles</taxon>
        <taxon>Ochrophyta</taxon>
        <taxon>Bolidophyceae</taxon>
        <taxon>Parmales</taxon>
        <taxon>Triparmaceae</taxon>
        <taxon>Tetraparma</taxon>
    </lineage>
</organism>
<dbReference type="InterPro" id="IPR002550">
    <property type="entry name" value="CNNM"/>
</dbReference>
<evidence type="ECO:0000313" key="14">
    <source>
        <dbReference type="Proteomes" id="UP001165060"/>
    </source>
</evidence>
<dbReference type="InterPro" id="IPR016169">
    <property type="entry name" value="FAD-bd_PCMH_sub2"/>
</dbReference>
<keyword evidence="5 7" id="KW-0129">CBS domain</keyword>
<evidence type="ECO:0000259" key="12">
    <source>
        <dbReference type="PROSITE" id="PS51846"/>
    </source>
</evidence>
<dbReference type="InterPro" id="IPR036318">
    <property type="entry name" value="FAD-bd_PCMH-like_sf"/>
</dbReference>
<dbReference type="PROSITE" id="PS51846">
    <property type="entry name" value="CNNM"/>
    <property type="match status" value="1"/>
</dbReference>
<evidence type="ECO:0000256" key="2">
    <source>
        <dbReference type="ARBA" id="ARBA00022692"/>
    </source>
</evidence>
<gene>
    <name evidence="13" type="ORF">TeGR_g10062</name>
</gene>
<dbReference type="EMBL" id="BRYB01001181">
    <property type="protein sequence ID" value="GMI19906.1"/>
    <property type="molecule type" value="Genomic_DNA"/>
</dbReference>
<feature type="transmembrane region" description="Helical" evidence="10">
    <location>
        <begin position="71"/>
        <end position="93"/>
    </location>
</feature>
<feature type="region of interest" description="Disordered" evidence="9">
    <location>
        <begin position="459"/>
        <end position="497"/>
    </location>
</feature>
<dbReference type="Pfam" id="PF01595">
    <property type="entry name" value="CNNM"/>
    <property type="match status" value="1"/>
</dbReference>
<keyword evidence="4 8" id="KW-1133">Transmembrane helix</keyword>
<keyword evidence="14" id="KW-1185">Reference proteome</keyword>
<keyword evidence="2 8" id="KW-0812">Transmembrane</keyword>
<evidence type="ECO:0000256" key="7">
    <source>
        <dbReference type="PROSITE-ProRule" id="PRU00703"/>
    </source>
</evidence>
<dbReference type="Pfam" id="PF03471">
    <property type="entry name" value="CorC_HlyC"/>
    <property type="match status" value="1"/>
</dbReference>
<proteinExistence type="predicted"/>
<keyword evidence="3" id="KW-0677">Repeat</keyword>
<evidence type="ECO:0000256" key="6">
    <source>
        <dbReference type="ARBA" id="ARBA00023136"/>
    </source>
</evidence>
<dbReference type="PANTHER" id="PTHR22777:SF17">
    <property type="entry name" value="UPF0053 PROTEIN SLL0260"/>
    <property type="match status" value="1"/>
</dbReference>
<dbReference type="PROSITE" id="PS51371">
    <property type="entry name" value="CBS"/>
    <property type="match status" value="1"/>
</dbReference>
<evidence type="ECO:0000259" key="11">
    <source>
        <dbReference type="PROSITE" id="PS51371"/>
    </source>
</evidence>
<dbReference type="SUPFAM" id="SSF54631">
    <property type="entry name" value="CBS-domain pair"/>
    <property type="match status" value="1"/>
</dbReference>
<evidence type="ECO:0000256" key="8">
    <source>
        <dbReference type="PROSITE-ProRule" id="PRU01193"/>
    </source>
</evidence>
<accession>A0ABQ6M5J5</accession>
<evidence type="ECO:0000256" key="3">
    <source>
        <dbReference type="ARBA" id="ARBA00022737"/>
    </source>
</evidence>
<feature type="transmembrane region" description="Helical" evidence="10">
    <location>
        <begin position="105"/>
        <end position="121"/>
    </location>
</feature>
<evidence type="ECO:0000313" key="13">
    <source>
        <dbReference type="EMBL" id="GMI19906.1"/>
    </source>
</evidence>
<comment type="subcellular location">
    <subcellularLocation>
        <location evidence="1">Membrane</location>
        <topology evidence="1">Multi-pass membrane protein</topology>
    </subcellularLocation>
</comment>
<dbReference type="SMART" id="SM01091">
    <property type="entry name" value="CorC_HlyC"/>
    <property type="match status" value="1"/>
</dbReference>
<feature type="transmembrane region" description="Helical" evidence="10">
    <location>
        <begin position="141"/>
        <end position="162"/>
    </location>
</feature>
<dbReference type="Proteomes" id="UP001165060">
    <property type="component" value="Unassembled WGS sequence"/>
</dbReference>
<sequence length="497" mass="52510">MSLPSSAPSLAPKLANSAKATAAVTFLGLFTVLAVFHAAEIAITTLYPWKVREFAEEEGPKSPFALLDQDITRVLTTILVTSTTCSIYATTVFSKLAASSFSPPFQRYAPALLTLLTLFFVELLPKSVGVSNAELVARKCVAPLMVLGRVVAPLGLLLNFLARKVLGLFGLKPKSISEVSEEELRLIVSGASDSGSIESTEGEMIQGVLNLQDQKVKEIMMPRVEIVAVPKDMSVANVLGVVRESGYSRIPVYDGEIDNIVGIVLAKDLIDYFVGGMSVESGRLDKIKERESAARVGEGEGGGARDDAASAEALFGNYAPALLAVGKGPVVFGLGGSSGSANTETVVKALTGAEVASSYLIRGDADLEDVLGVLAITDVDEEILKEFGTLSGFLVYHAGEIPQPGDIIMVDKWSFEVLNADSRRVLEVGVEKLVGIDDDFGDGDAGKDEGASLKAASNRFSKDYDGTGGEDEGDVKMSEFIGGEEPVDSAGNRINEQ</sequence>
<keyword evidence="6 8" id="KW-0472">Membrane</keyword>
<reference evidence="13 14" key="1">
    <citation type="journal article" date="2023" name="Commun. Biol.">
        <title>Genome analysis of Parmales, the sister group of diatoms, reveals the evolutionary specialization of diatoms from phago-mixotrophs to photoautotrophs.</title>
        <authorList>
            <person name="Ban H."/>
            <person name="Sato S."/>
            <person name="Yoshikawa S."/>
            <person name="Yamada K."/>
            <person name="Nakamura Y."/>
            <person name="Ichinomiya M."/>
            <person name="Sato N."/>
            <person name="Blanc-Mathieu R."/>
            <person name="Endo H."/>
            <person name="Kuwata A."/>
            <person name="Ogata H."/>
        </authorList>
    </citation>
    <scope>NUCLEOTIDE SEQUENCE [LARGE SCALE GENOMIC DNA]</scope>
</reference>
<name>A0ABQ6M5J5_9STRA</name>
<dbReference type="InterPro" id="IPR046342">
    <property type="entry name" value="CBS_dom_sf"/>
</dbReference>
<dbReference type="SUPFAM" id="SSF56176">
    <property type="entry name" value="FAD-binding/transporter-associated domain-like"/>
    <property type="match status" value="1"/>
</dbReference>
<evidence type="ECO:0000256" key="5">
    <source>
        <dbReference type="ARBA" id="ARBA00023122"/>
    </source>
</evidence>
<dbReference type="SMART" id="SM00116">
    <property type="entry name" value="CBS"/>
    <property type="match status" value="1"/>
</dbReference>
<evidence type="ECO:0000256" key="1">
    <source>
        <dbReference type="ARBA" id="ARBA00004141"/>
    </source>
</evidence>
<comment type="caution">
    <text evidence="13">The sequence shown here is derived from an EMBL/GenBank/DDBJ whole genome shotgun (WGS) entry which is preliminary data.</text>
</comment>
<dbReference type="InterPro" id="IPR000644">
    <property type="entry name" value="CBS_dom"/>
</dbReference>
<feature type="domain" description="CBS" evidence="11">
    <location>
        <begin position="220"/>
        <end position="279"/>
    </location>
</feature>
<feature type="domain" description="CNNM transmembrane" evidence="12">
    <location>
        <begin position="15"/>
        <end position="203"/>
    </location>
</feature>
<dbReference type="Pfam" id="PF00571">
    <property type="entry name" value="CBS"/>
    <property type="match status" value="1"/>
</dbReference>
<evidence type="ECO:0000256" key="9">
    <source>
        <dbReference type="SAM" id="MobiDB-lite"/>
    </source>
</evidence>
<protein>
    <submittedName>
        <fullName evidence="13">Uncharacterized protein</fullName>
    </submittedName>
</protein>
<dbReference type="Gene3D" id="3.30.465.10">
    <property type="match status" value="1"/>
</dbReference>